<reference evidence="7 8" key="1">
    <citation type="submission" date="2015-01" db="EMBL/GenBank/DDBJ databases">
        <title>Evolution of Trichinella species and genotypes.</title>
        <authorList>
            <person name="Korhonen P.K."/>
            <person name="Edoardo P."/>
            <person name="Giuseppe L.R."/>
            <person name="Gasser R.B."/>
        </authorList>
    </citation>
    <scope>NUCLEOTIDE SEQUENCE [LARGE SCALE GENOMIC DNA]</scope>
    <source>
        <strain evidence="7">ISS417</strain>
    </source>
</reference>
<feature type="compositionally biased region" description="Basic and acidic residues" evidence="5">
    <location>
        <begin position="608"/>
        <end position="620"/>
    </location>
</feature>
<sequence length="652" mass="71828">MKYRHIAIRRLIFNFHTDVKIFLIILIMESEVADTEVEQVQTSEEIDVSTSSPPKSPDPYPRIVVAIEEEDEDKNEIHESSTSKDSPKENLAVPENAENVSSKTETATEQKKEITAFEELSSDDEDNICITIGDVKPTLPTANFRQMGQKSGNARYSNKLDIDSTGTYNGTPIFDVDIATIEAKPWREPGADVTDYFNYGFTEETWQTYCERQKRLRTEFGPANANKAYFNSIPSLNAPPRLGGPIPTITSLPPPPVAFSAVLSSDSDRQSTEKSSSTFNKMKMADQNSRFACDDAEEEPSPGSGQGNGDSKTKEPLPSSTMLAAPPCVPPHGLGIPPGFPPAVVPPVPGLGVPPGVPPPNLAGPPPHFGAPPPPGIGFAGFPFPPPCRPPFPPRGYAGFNQPEQESGRQHSPPYSDKSSNGDDEPLRYGYSKRSEMDPSRHGGVYHGSQGSTRRSRSPPGLSHIYSRYRSRRRSRSPSRLSPEMYCLDEVAPDVDSHSSNTYARESRSSYYRRRSSGGPDDSSMYPGNGSTYGNSNSTNAAGVSEHRRRSRDRARSSRDHSSSRRRRDEESSSKRKKRHSSRSRRDRSHDSARRSGSYHKSKKAKDSHRSRSRDRDSSSKRRKKSKVSSSRRGGGGGGAENEPVRGSSDRH</sequence>
<dbReference type="Proteomes" id="UP000055048">
    <property type="component" value="Unassembled WGS sequence"/>
</dbReference>
<name>A0A0V0TKF8_9BILA</name>
<dbReference type="PANTHER" id="PTHR13484:SF0">
    <property type="entry name" value="PRE-MRNA 3'-END-PROCESSING FACTOR FIP1"/>
    <property type="match status" value="1"/>
</dbReference>
<dbReference type="InterPro" id="IPR007854">
    <property type="entry name" value="Fip1_dom"/>
</dbReference>
<feature type="compositionally biased region" description="Basic and acidic residues" evidence="5">
    <location>
        <begin position="554"/>
        <end position="574"/>
    </location>
</feature>
<evidence type="ECO:0000313" key="7">
    <source>
        <dbReference type="EMBL" id="KRX39497.1"/>
    </source>
</evidence>
<comment type="similarity">
    <text evidence="2">Belongs to the FIP1 family.</text>
</comment>
<comment type="subcellular location">
    <subcellularLocation>
        <location evidence="1">Nucleus</location>
    </subcellularLocation>
</comment>
<feature type="compositionally biased region" description="Basic residues" evidence="5">
    <location>
        <begin position="467"/>
        <end position="477"/>
    </location>
</feature>
<feature type="region of interest" description="Disordered" evidence="5">
    <location>
        <begin position="38"/>
        <end position="111"/>
    </location>
</feature>
<feature type="region of interest" description="Disordered" evidence="5">
    <location>
        <begin position="260"/>
        <end position="330"/>
    </location>
</feature>
<feature type="compositionally biased region" description="Polar residues" evidence="5">
    <location>
        <begin position="38"/>
        <end position="53"/>
    </location>
</feature>
<evidence type="ECO:0000313" key="8">
    <source>
        <dbReference type="Proteomes" id="UP000055048"/>
    </source>
</evidence>
<keyword evidence="4" id="KW-0539">Nucleus</keyword>
<dbReference type="Pfam" id="PF05182">
    <property type="entry name" value="Fip1"/>
    <property type="match status" value="1"/>
</dbReference>
<feature type="compositionally biased region" description="Low complexity" evidence="5">
    <location>
        <begin position="517"/>
        <end position="540"/>
    </location>
</feature>
<keyword evidence="3" id="KW-0507">mRNA processing</keyword>
<dbReference type="GO" id="GO:0005847">
    <property type="term" value="C:mRNA cleavage and polyadenylation specificity factor complex"/>
    <property type="evidence" value="ECO:0007669"/>
    <property type="project" value="TreeGrafter"/>
</dbReference>
<dbReference type="EMBL" id="JYDJ01000231">
    <property type="protein sequence ID" value="KRX39497.1"/>
    <property type="molecule type" value="Genomic_DNA"/>
</dbReference>
<evidence type="ECO:0000256" key="2">
    <source>
        <dbReference type="ARBA" id="ARBA00007459"/>
    </source>
</evidence>
<keyword evidence="8" id="KW-1185">Reference proteome</keyword>
<feature type="region of interest" description="Disordered" evidence="5">
    <location>
        <begin position="359"/>
        <end position="652"/>
    </location>
</feature>
<feature type="compositionally biased region" description="Polar residues" evidence="5">
    <location>
        <begin position="273"/>
        <end position="290"/>
    </location>
</feature>
<accession>A0A0V0TKF8</accession>
<protein>
    <submittedName>
        <fullName evidence="7">Pre-mRNA 3'-end-processing factor FIP1</fullName>
    </submittedName>
</protein>
<dbReference type="GO" id="GO:0006397">
    <property type="term" value="P:mRNA processing"/>
    <property type="evidence" value="ECO:0007669"/>
    <property type="project" value="UniProtKB-KW"/>
</dbReference>
<organism evidence="7 8">
    <name type="scientific">Trichinella murrelli</name>
    <dbReference type="NCBI Taxonomy" id="144512"/>
    <lineage>
        <taxon>Eukaryota</taxon>
        <taxon>Metazoa</taxon>
        <taxon>Ecdysozoa</taxon>
        <taxon>Nematoda</taxon>
        <taxon>Enoplea</taxon>
        <taxon>Dorylaimia</taxon>
        <taxon>Trichinellida</taxon>
        <taxon>Trichinellidae</taxon>
        <taxon>Trichinella</taxon>
    </lineage>
</organism>
<proteinExistence type="inferred from homology"/>
<evidence type="ECO:0000259" key="6">
    <source>
        <dbReference type="Pfam" id="PF05182"/>
    </source>
</evidence>
<feature type="domain" description="Pre-mRNA polyadenylation factor Fip1" evidence="6">
    <location>
        <begin position="175"/>
        <end position="217"/>
    </location>
</feature>
<dbReference type="PANTHER" id="PTHR13484">
    <property type="entry name" value="FIP1-LIKE 1 PROTEIN"/>
    <property type="match status" value="1"/>
</dbReference>
<feature type="compositionally biased region" description="Pro residues" evidence="5">
    <location>
        <begin position="359"/>
        <end position="376"/>
    </location>
</feature>
<evidence type="ECO:0000256" key="5">
    <source>
        <dbReference type="SAM" id="MobiDB-lite"/>
    </source>
</evidence>
<feature type="compositionally biased region" description="Pro residues" evidence="5">
    <location>
        <begin position="383"/>
        <end position="394"/>
    </location>
</feature>
<gene>
    <name evidence="7" type="primary">Fip1l1</name>
    <name evidence="7" type="ORF">T05_6501</name>
</gene>
<feature type="compositionally biased region" description="Basic residues" evidence="5">
    <location>
        <begin position="575"/>
        <end position="587"/>
    </location>
</feature>
<feature type="compositionally biased region" description="Basic residues" evidence="5">
    <location>
        <begin position="597"/>
        <end position="607"/>
    </location>
</feature>
<dbReference type="STRING" id="144512.A0A0V0TKF8"/>
<evidence type="ECO:0000256" key="4">
    <source>
        <dbReference type="ARBA" id="ARBA00023242"/>
    </source>
</evidence>
<dbReference type="AlphaFoldDB" id="A0A0V0TKF8"/>
<dbReference type="InterPro" id="IPR051187">
    <property type="entry name" value="Pre-mRNA_3'-end_processing_reg"/>
</dbReference>
<dbReference type="OrthoDB" id="1917198at2759"/>
<comment type="caution">
    <text evidence="7">The sequence shown here is derived from an EMBL/GenBank/DDBJ whole genome shotgun (WGS) entry which is preliminary data.</text>
</comment>
<evidence type="ECO:0000256" key="1">
    <source>
        <dbReference type="ARBA" id="ARBA00004123"/>
    </source>
</evidence>
<evidence type="ECO:0000256" key="3">
    <source>
        <dbReference type="ARBA" id="ARBA00022664"/>
    </source>
</evidence>
<feature type="compositionally biased region" description="Basic and acidic residues" evidence="5">
    <location>
        <begin position="75"/>
        <end position="88"/>
    </location>
</feature>